<name>A0A937UKA5_9ACTN</name>
<accession>A0A937UKA5</accession>
<evidence type="ECO:0000256" key="2">
    <source>
        <dbReference type="SAM" id="Phobius"/>
    </source>
</evidence>
<evidence type="ECO:0000313" key="4">
    <source>
        <dbReference type="Proteomes" id="UP000604475"/>
    </source>
</evidence>
<proteinExistence type="predicted"/>
<dbReference type="AlphaFoldDB" id="A0A937UKA5"/>
<dbReference type="RefSeq" id="WP_203010163.1">
    <property type="nucleotide sequence ID" value="NZ_JADWYV010000145.1"/>
</dbReference>
<sequence>MTPDDAHLRTRLRALAHDEPTPAFGPAFPDTIRAGARRRRARGRLATALVVALAGVAIPLSLLAATRTGEPDQVIAAGGAGTTPTAASRPAQPPVPSEVPGATGQPPIKIQLVDAPRVVPLTESEKATLIRHCDWNLDTPGDTNRVLGVIHDKQGYAGIIVSETDMTYCDIPTGEDGGPAFDRVQGGVGEGVSHYNEFLLPPDGPLTSFNFLGPGWTYGRFGAGHVSPDVAMVLAVFPTGQSIVVPILDDGGVLARFKVEGANFPAWDQPFAFYTFDGAGKLLGRLDAWKIPNLGPARPTEQQQIEMNQACIQAAVQAPNPPAGVPADAVATILGWTLPGVAPGRDGVVVTDVGEVRIACIGPVDESGWPIPSKLTFRGSLPL</sequence>
<protein>
    <submittedName>
        <fullName evidence="3">Uncharacterized protein</fullName>
    </submittedName>
</protein>
<keyword evidence="2" id="KW-0472">Membrane</keyword>
<evidence type="ECO:0000256" key="1">
    <source>
        <dbReference type="SAM" id="MobiDB-lite"/>
    </source>
</evidence>
<keyword evidence="2" id="KW-0812">Transmembrane</keyword>
<keyword evidence="2" id="KW-1133">Transmembrane helix</keyword>
<keyword evidence="4" id="KW-1185">Reference proteome</keyword>
<gene>
    <name evidence="3" type="ORF">I7412_05460</name>
</gene>
<reference evidence="3" key="1">
    <citation type="submission" date="2020-12" db="EMBL/GenBank/DDBJ databases">
        <title>Genomic characterization of non-nitrogen-fixing Frankia strains.</title>
        <authorList>
            <person name="Carlos-Shanley C."/>
            <person name="Guerra T."/>
            <person name="Hahn D."/>
        </authorList>
    </citation>
    <scope>NUCLEOTIDE SEQUENCE</scope>
    <source>
        <strain evidence="3">CN6</strain>
    </source>
</reference>
<feature type="transmembrane region" description="Helical" evidence="2">
    <location>
        <begin position="45"/>
        <end position="65"/>
    </location>
</feature>
<comment type="caution">
    <text evidence="3">The sequence shown here is derived from an EMBL/GenBank/DDBJ whole genome shotgun (WGS) entry which is preliminary data.</text>
</comment>
<feature type="region of interest" description="Disordered" evidence="1">
    <location>
        <begin position="76"/>
        <end position="105"/>
    </location>
</feature>
<dbReference type="EMBL" id="JAEACQ010000144">
    <property type="protein sequence ID" value="MBL7626624.1"/>
    <property type="molecule type" value="Genomic_DNA"/>
</dbReference>
<organism evidence="3 4">
    <name type="scientific">Frankia nepalensis</name>
    <dbReference type="NCBI Taxonomy" id="1836974"/>
    <lineage>
        <taxon>Bacteria</taxon>
        <taxon>Bacillati</taxon>
        <taxon>Actinomycetota</taxon>
        <taxon>Actinomycetes</taxon>
        <taxon>Frankiales</taxon>
        <taxon>Frankiaceae</taxon>
        <taxon>Frankia</taxon>
    </lineage>
</organism>
<evidence type="ECO:0000313" key="3">
    <source>
        <dbReference type="EMBL" id="MBL7626624.1"/>
    </source>
</evidence>
<dbReference type="Proteomes" id="UP000604475">
    <property type="component" value="Unassembled WGS sequence"/>
</dbReference>